<comment type="caution">
    <text evidence="3">The sequence shown here is derived from an EMBL/GenBank/DDBJ whole genome shotgun (WGS) entry which is preliminary data.</text>
</comment>
<dbReference type="EMBL" id="NJET01000105">
    <property type="protein sequence ID" value="PHH61388.1"/>
    <property type="molecule type" value="Genomic_DNA"/>
</dbReference>
<feature type="region of interest" description="Disordered" evidence="1">
    <location>
        <begin position="74"/>
        <end position="115"/>
    </location>
</feature>
<dbReference type="Pfam" id="PF20233">
    <property type="entry name" value="DUF6590"/>
    <property type="match status" value="1"/>
</dbReference>
<sequence>MHKHKQKTKSQSWGAWSEWAWDESRRRWYRVRQDTNGNLEYDWDNRQTPREIDNLTESFRNLSSGSSYDIHAQDYTLSASSPRPTKSKSCEKRRAHNEKENVGRASLSDASASSPETCYNVCHEPKYTFESPPSSYYSQKSPASASYPTGSESHAGTHAPMYNQSRHAIHRQSKSSEADEERLRVAASQTMYYGNDRRQGHGSSSSVLGSYYTEEEEGPPTPKAHITADEELLEELDPRYRVEHSSKFQPGEIFKVHWSEPQGSSNEHTPSVSGMQEIQNRFGTKFFVGFRRFIVVANDQGHSTCVPILTYGGKGCKKKGVKPAKHGIIHEHGHRARLLEGEPPLGFASVRAELSQEGEKLSKESRVNYSKLVTVEHNVKVFFIGSIVAKDWDLVQEAVNRCWNDKNHHHKKRSK</sequence>
<evidence type="ECO:0000256" key="1">
    <source>
        <dbReference type="SAM" id="MobiDB-lite"/>
    </source>
</evidence>
<dbReference type="PANTHER" id="PTHR35391">
    <property type="entry name" value="C2H2-TYPE DOMAIN-CONTAINING PROTEIN-RELATED"/>
    <property type="match status" value="1"/>
</dbReference>
<feature type="compositionally biased region" description="Basic and acidic residues" evidence="1">
    <location>
        <begin position="88"/>
        <end position="102"/>
    </location>
</feature>
<evidence type="ECO:0000259" key="2">
    <source>
        <dbReference type="Pfam" id="PF20233"/>
    </source>
</evidence>
<keyword evidence="4" id="KW-1185">Reference proteome</keyword>
<evidence type="ECO:0000313" key="4">
    <source>
        <dbReference type="Proteomes" id="UP000226192"/>
    </source>
</evidence>
<dbReference type="OrthoDB" id="3559580at2759"/>
<feature type="compositionally biased region" description="Low complexity" evidence="1">
    <location>
        <begin position="131"/>
        <end position="148"/>
    </location>
</feature>
<feature type="compositionally biased region" description="Polar residues" evidence="1">
    <location>
        <begin position="75"/>
        <end position="84"/>
    </location>
</feature>
<protein>
    <recommendedName>
        <fullName evidence="2">DUF6590 domain-containing protein</fullName>
    </recommendedName>
</protein>
<dbReference type="PANTHER" id="PTHR35391:SF5">
    <property type="entry name" value="DUF6590 DOMAIN-CONTAINING PROTEIN"/>
    <property type="match status" value="1"/>
</dbReference>
<accession>A0A2C5XG52</accession>
<dbReference type="AlphaFoldDB" id="A0A2C5XG52"/>
<organism evidence="3 4">
    <name type="scientific">Ophiocordyceps australis</name>
    <dbReference type="NCBI Taxonomy" id="1399860"/>
    <lineage>
        <taxon>Eukaryota</taxon>
        <taxon>Fungi</taxon>
        <taxon>Dikarya</taxon>
        <taxon>Ascomycota</taxon>
        <taxon>Pezizomycotina</taxon>
        <taxon>Sordariomycetes</taxon>
        <taxon>Hypocreomycetidae</taxon>
        <taxon>Hypocreales</taxon>
        <taxon>Ophiocordycipitaceae</taxon>
        <taxon>Ophiocordyceps</taxon>
    </lineage>
</organism>
<feature type="domain" description="DUF6590" evidence="2">
    <location>
        <begin position="246"/>
        <end position="394"/>
    </location>
</feature>
<dbReference type="STRING" id="1399860.A0A2C5XG52"/>
<proteinExistence type="predicted"/>
<dbReference type="InterPro" id="IPR046497">
    <property type="entry name" value="DUF6590"/>
</dbReference>
<dbReference type="Proteomes" id="UP000226192">
    <property type="component" value="Unassembled WGS sequence"/>
</dbReference>
<gene>
    <name evidence="3" type="ORF">CDD81_413</name>
</gene>
<feature type="region of interest" description="Disordered" evidence="1">
    <location>
        <begin position="130"/>
        <end position="159"/>
    </location>
</feature>
<name>A0A2C5XG52_9HYPO</name>
<reference evidence="3 4" key="1">
    <citation type="submission" date="2017-06" db="EMBL/GenBank/DDBJ databases">
        <title>Ant-infecting Ophiocordyceps genomes reveal a high diversity of potential behavioral manipulation genes and a possible major role for enterotoxins.</title>
        <authorList>
            <person name="De Bekker C."/>
            <person name="Evans H.C."/>
            <person name="Brachmann A."/>
            <person name="Hughes D.P."/>
        </authorList>
    </citation>
    <scope>NUCLEOTIDE SEQUENCE [LARGE SCALE GENOMIC DNA]</scope>
    <source>
        <strain evidence="3 4">Map64</strain>
    </source>
</reference>
<evidence type="ECO:0000313" key="3">
    <source>
        <dbReference type="EMBL" id="PHH61388.1"/>
    </source>
</evidence>